<evidence type="ECO:0000256" key="1">
    <source>
        <dbReference type="SAM" id="MobiDB-lite"/>
    </source>
</evidence>
<sequence length="302" mass="33658">MTEGGKDRGEYPRSTNLVEGIMLFCGWTRLLWTRGGGRPWSRGVRDRVRVGGAGPGARELVSGGGPPARVLELMVDWIICTWVALRGFEVIWTVTVPEWVSWRWGRSAGMVGVGYGSRMGWFEHFGILWMGVGATWSFTTTINDALVTQHGAGVIYRASISVWRGGMLESWSGWVCRGYSIAEVERMVCVLSYRWPERDQQLELIIDPESQALWQVGSGRRRGIAVVARWLWERQVTVQVKYVNMYGEKCGVEGCEGCVEDSEAGGLMAGFREDKDSADSDSPGKSATERGGLFDFDIFCDM</sequence>
<dbReference type="EMBL" id="MU151155">
    <property type="protein sequence ID" value="KAF9448607.1"/>
    <property type="molecule type" value="Genomic_DNA"/>
</dbReference>
<dbReference type="AlphaFoldDB" id="A0A9P5XC21"/>
<protein>
    <submittedName>
        <fullName evidence="2">Uncharacterized protein</fullName>
    </submittedName>
</protein>
<comment type="caution">
    <text evidence="2">The sequence shown here is derived from an EMBL/GenBank/DDBJ whole genome shotgun (WGS) entry which is preliminary data.</text>
</comment>
<accession>A0A9P5XC21</accession>
<dbReference type="Proteomes" id="UP000807342">
    <property type="component" value="Unassembled WGS sequence"/>
</dbReference>
<feature type="region of interest" description="Disordered" evidence="1">
    <location>
        <begin position="271"/>
        <end position="290"/>
    </location>
</feature>
<evidence type="ECO:0000313" key="3">
    <source>
        <dbReference type="Proteomes" id="UP000807342"/>
    </source>
</evidence>
<organism evidence="2 3">
    <name type="scientific">Macrolepiota fuliginosa MF-IS2</name>
    <dbReference type="NCBI Taxonomy" id="1400762"/>
    <lineage>
        <taxon>Eukaryota</taxon>
        <taxon>Fungi</taxon>
        <taxon>Dikarya</taxon>
        <taxon>Basidiomycota</taxon>
        <taxon>Agaricomycotina</taxon>
        <taxon>Agaricomycetes</taxon>
        <taxon>Agaricomycetidae</taxon>
        <taxon>Agaricales</taxon>
        <taxon>Agaricineae</taxon>
        <taxon>Agaricaceae</taxon>
        <taxon>Macrolepiota</taxon>
    </lineage>
</organism>
<gene>
    <name evidence="2" type="ORF">P691DRAFT_780697</name>
</gene>
<reference evidence="2" key="1">
    <citation type="submission" date="2020-11" db="EMBL/GenBank/DDBJ databases">
        <authorList>
            <consortium name="DOE Joint Genome Institute"/>
            <person name="Ahrendt S."/>
            <person name="Riley R."/>
            <person name="Andreopoulos W."/>
            <person name="Labutti K."/>
            <person name="Pangilinan J."/>
            <person name="Ruiz-Duenas F.J."/>
            <person name="Barrasa J.M."/>
            <person name="Sanchez-Garcia M."/>
            <person name="Camarero S."/>
            <person name="Miyauchi S."/>
            <person name="Serrano A."/>
            <person name="Linde D."/>
            <person name="Babiker R."/>
            <person name="Drula E."/>
            <person name="Ayuso-Fernandez I."/>
            <person name="Pacheco R."/>
            <person name="Padilla G."/>
            <person name="Ferreira P."/>
            <person name="Barriuso J."/>
            <person name="Kellner H."/>
            <person name="Castanera R."/>
            <person name="Alfaro M."/>
            <person name="Ramirez L."/>
            <person name="Pisabarro A.G."/>
            <person name="Kuo A."/>
            <person name="Tritt A."/>
            <person name="Lipzen A."/>
            <person name="He G."/>
            <person name="Yan M."/>
            <person name="Ng V."/>
            <person name="Cullen D."/>
            <person name="Martin F."/>
            <person name="Rosso M.-N."/>
            <person name="Henrissat B."/>
            <person name="Hibbett D."/>
            <person name="Martinez A.T."/>
            <person name="Grigoriev I.V."/>
        </authorList>
    </citation>
    <scope>NUCLEOTIDE SEQUENCE</scope>
    <source>
        <strain evidence="2">MF-IS2</strain>
    </source>
</reference>
<keyword evidence="3" id="KW-1185">Reference proteome</keyword>
<evidence type="ECO:0000313" key="2">
    <source>
        <dbReference type="EMBL" id="KAF9448607.1"/>
    </source>
</evidence>
<name>A0A9P5XC21_9AGAR</name>
<proteinExistence type="predicted"/>